<dbReference type="AlphaFoldDB" id="A0A7X0CG17"/>
<proteinExistence type="predicted"/>
<evidence type="ECO:0000256" key="3">
    <source>
        <dbReference type="ARBA" id="ARBA00023235"/>
    </source>
</evidence>
<reference evidence="6 7" key="1">
    <citation type="submission" date="2020-08" db="EMBL/GenBank/DDBJ databases">
        <title>The Agave Microbiome: Exploring the role of microbial communities in plant adaptations to desert environments.</title>
        <authorList>
            <person name="Partida-Martinez L.P."/>
        </authorList>
    </citation>
    <scope>NUCLEOTIDE SEQUENCE [LARGE SCALE GENOMIC DNA]</scope>
    <source>
        <strain evidence="6 7">AT3.2</strain>
    </source>
</reference>
<keyword evidence="2" id="KW-0697">Rotamase</keyword>
<dbReference type="InterPro" id="IPR029000">
    <property type="entry name" value="Cyclophilin-like_dom_sf"/>
</dbReference>
<name>A0A7X0CG17_9BURK</name>
<feature type="chain" id="PRO_5031154942" description="peptidylprolyl isomerase" evidence="4">
    <location>
        <begin position="31"/>
        <end position="314"/>
    </location>
</feature>
<accession>A0A7X0CG17</accession>
<dbReference type="Gene3D" id="2.40.100.10">
    <property type="entry name" value="Cyclophilin-like"/>
    <property type="match status" value="1"/>
</dbReference>
<organism evidence="6 7">
    <name type="scientific">Massilia aurea</name>
    <dbReference type="NCBI Taxonomy" id="373040"/>
    <lineage>
        <taxon>Bacteria</taxon>
        <taxon>Pseudomonadati</taxon>
        <taxon>Pseudomonadota</taxon>
        <taxon>Betaproteobacteria</taxon>
        <taxon>Burkholderiales</taxon>
        <taxon>Oxalobacteraceae</taxon>
        <taxon>Telluria group</taxon>
        <taxon>Massilia</taxon>
    </lineage>
</organism>
<keyword evidence="3 6" id="KW-0413">Isomerase</keyword>
<dbReference type="SUPFAM" id="SSF50891">
    <property type="entry name" value="Cyclophilin-like"/>
    <property type="match status" value="1"/>
</dbReference>
<dbReference type="RefSeq" id="WP_183556353.1">
    <property type="nucleotide sequence ID" value="NZ_JACHBX010000004.1"/>
</dbReference>
<evidence type="ECO:0000256" key="4">
    <source>
        <dbReference type="SAM" id="SignalP"/>
    </source>
</evidence>
<dbReference type="Proteomes" id="UP000540787">
    <property type="component" value="Unassembled WGS sequence"/>
</dbReference>
<dbReference type="EMBL" id="JACHBX010000004">
    <property type="protein sequence ID" value="MBB6135703.1"/>
    <property type="molecule type" value="Genomic_DNA"/>
</dbReference>
<evidence type="ECO:0000256" key="1">
    <source>
        <dbReference type="ARBA" id="ARBA00013194"/>
    </source>
</evidence>
<dbReference type="Pfam" id="PF00160">
    <property type="entry name" value="Pro_isomerase"/>
    <property type="match status" value="1"/>
</dbReference>
<evidence type="ECO:0000256" key="2">
    <source>
        <dbReference type="ARBA" id="ARBA00023110"/>
    </source>
</evidence>
<gene>
    <name evidence="6" type="ORF">HD842_003870</name>
</gene>
<evidence type="ECO:0000259" key="5">
    <source>
        <dbReference type="PROSITE" id="PS50072"/>
    </source>
</evidence>
<evidence type="ECO:0000313" key="7">
    <source>
        <dbReference type="Proteomes" id="UP000540787"/>
    </source>
</evidence>
<sequence>MQAVSSKKNTIHATVGAALCALLTIASAHAAAAKAEQELPPRLTVADVVKASKAAEWRALDPENTMYIELPTGRVVIELAPRFAPNTVANIRALVRERYFDGLWVMRAQDGFVVQWGDPDEEKPRPFKAAKTVAAEFTVPFTKSDPFTRLKERDVYAPQVGHVDGFPVARNPATRQTWLPHCYAMIGVARDNGADTGNGSQLYTVIGHAPRHLDRNITVVGRIVAGMPLLTVMPRGTGASGFYEKAEQRTPLASVRMAADVPPAERSKLEVMRSDSAAFQAVIDAQRNRGGPWSKVAAGAIDLCNVPIPVREQL</sequence>
<comment type="caution">
    <text evidence="6">The sequence shown here is derived from an EMBL/GenBank/DDBJ whole genome shotgun (WGS) entry which is preliminary data.</text>
</comment>
<dbReference type="EC" id="5.2.1.8" evidence="1"/>
<keyword evidence="4" id="KW-0732">Signal</keyword>
<dbReference type="PROSITE" id="PS50072">
    <property type="entry name" value="CSA_PPIASE_2"/>
    <property type="match status" value="1"/>
</dbReference>
<dbReference type="GO" id="GO:0003755">
    <property type="term" value="F:peptidyl-prolyl cis-trans isomerase activity"/>
    <property type="evidence" value="ECO:0007669"/>
    <property type="project" value="UniProtKB-KW"/>
</dbReference>
<feature type="signal peptide" evidence="4">
    <location>
        <begin position="1"/>
        <end position="30"/>
    </location>
</feature>
<dbReference type="PANTHER" id="PTHR43246">
    <property type="entry name" value="PEPTIDYL-PROLYL CIS-TRANS ISOMERASE CYP38, CHLOROPLASTIC"/>
    <property type="match status" value="1"/>
</dbReference>
<dbReference type="InterPro" id="IPR002130">
    <property type="entry name" value="Cyclophilin-type_PPIase_dom"/>
</dbReference>
<protein>
    <recommendedName>
        <fullName evidence="1">peptidylprolyl isomerase</fullName>
        <ecNumber evidence="1">5.2.1.8</ecNumber>
    </recommendedName>
</protein>
<feature type="domain" description="PPIase cyclophilin-type" evidence="5">
    <location>
        <begin position="71"/>
        <end position="258"/>
    </location>
</feature>
<keyword evidence="7" id="KW-1185">Reference proteome</keyword>
<evidence type="ECO:0000313" key="6">
    <source>
        <dbReference type="EMBL" id="MBB6135703.1"/>
    </source>
</evidence>
<dbReference type="InterPro" id="IPR044665">
    <property type="entry name" value="E_coli_cyclophilin_A-like"/>
</dbReference>